<accession>A0A1L3LXD1</accession>
<keyword evidence="1" id="KW-0614">Plasmid</keyword>
<protein>
    <submittedName>
        <fullName evidence="1">Uncharacterized protein</fullName>
    </submittedName>
</protein>
<organism evidence="1 2">
    <name type="scientific">Sinorhizobium americanum</name>
    <dbReference type="NCBI Taxonomy" id="194963"/>
    <lineage>
        <taxon>Bacteria</taxon>
        <taxon>Pseudomonadati</taxon>
        <taxon>Pseudomonadota</taxon>
        <taxon>Alphaproteobacteria</taxon>
        <taxon>Hyphomicrobiales</taxon>
        <taxon>Rhizobiaceae</taxon>
        <taxon>Sinorhizobium/Ensifer group</taxon>
        <taxon>Sinorhizobium</taxon>
    </lineage>
</organism>
<name>A0A1L3LXD1_9HYPH</name>
<evidence type="ECO:0000313" key="1">
    <source>
        <dbReference type="EMBL" id="APG94721.1"/>
    </source>
</evidence>
<reference evidence="1 2" key="1">
    <citation type="submission" date="2015-10" db="EMBL/GenBank/DDBJ databases">
        <title>Genomic differences between typical nodule nitrogen-fixing rhizobial strains and those coming from bean seeds.</title>
        <authorList>
            <person name="Peralta H."/>
            <person name="Aguilar-Vera A."/>
            <person name="Diaz R."/>
            <person name="Mora Y."/>
            <person name="Martinez-Batallar G."/>
            <person name="Salazar E."/>
            <person name="Vargas-Lagunas C."/>
            <person name="Encarnacion S."/>
            <person name="Girard L."/>
            <person name="Mora J."/>
        </authorList>
    </citation>
    <scope>NUCLEOTIDE SEQUENCE [LARGE SCALE GENOMIC DNA]</scope>
    <source>
        <strain evidence="1 2">CFNEI 73</strain>
        <plasmid evidence="1 2">C</plasmid>
    </source>
</reference>
<dbReference type="EMBL" id="CP013110">
    <property type="protein sequence ID" value="APG94721.1"/>
    <property type="molecule type" value="Genomic_DNA"/>
</dbReference>
<dbReference type="AlphaFoldDB" id="A0A1L3LXD1"/>
<dbReference type="RefSeq" id="WP_064252041.1">
    <property type="nucleotide sequence ID" value="NZ_CP013110.1"/>
</dbReference>
<evidence type="ECO:0000313" key="2">
    <source>
        <dbReference type="Proteomes" id="UP000182306"/>
    </source>
</evidence>
<geneLocation type="plasmid" evidence="1 2">
    <name>C</name>
</geneLocation>
<gene>
    <name evidence="1" type="ORF">SAMCFNEI73_pC1009</name>
</gene>
<dbReference type="KEGG" id="same:SAMCFNEI73_pC1009"/>
<keyword evidence="2" id="KW-1185">Reference proteome</keyword>
<proteinExistence type="predicted"/>
<dbReference type="Proteomes" id="UP000182306">
    <property type="component" value="Plasmid C"/>
</dbReference>
<sequence>MFNSKDWHTHETEASSAFAVGVLLLSIGLIVAYLVLAAGVAGDKRPSVKVYAPLTEERLNAAGRS</sequence>